<dbReference type="EMBL" id="QXGB01001338">
    <property type="protein sequence ID" value="KAE9192516.1"/>
    <property type="molecule type" value="Genomic_DNA"/>
</dbReference>
<name>A0A6A3E2C6_9STRA</name>
<evidence type="ECO:0000313" key="9">
    <source>
        <dbReference type="Proteomes" id="UP000429523"/>
    </source>
</evidence>
<dbReference type="AlphaFoldDB" id="A0A6A3E2C6"/>
<sequence>MKATKCVRVVLPTDELVRVECAASMTVADLLSMLEKRGTMWKSNGLEKNGVEDHMPCADNNCGSDPATEPSLGCRAKRLKSTFRGKLTLVRHCTEMKAEMLVVDEVKELDLLEFQHVSSDPAEWIPGRNCQQSRARISPIIRSSSPRTVEELRPLSTTLIPLWQVKEDPYVRRKPTSCQTFAEMIKPLAPVSMKSHPEVRLKNSIQNSTVRNSAFRRRGARKRPNSRDKRRRLLFTGFRERRQCAKVRKCAERILLQAGMQMIERIQLLQQDVQKLVFSLRDAILGGSALTADGLLALARTMVNALTHQDVDLCSQVSSVSDDTKENLVRRLSWDIAGKDGGVSIVLEGWVVTAEWGTFWRTQRKEYACLCDNHMLYFFSSRTHCADFVFEMGREREGSVSDTSKRLLKDNSPLSQIDLSETDWTVRKSGVQNEDSDQPHRNAFAFFDSKGRMRLVLDVVTAAEAITWARLISAEISRNNLFARIRELNDVSEKAKDDEHTEKLNPLATWMEIMTQSSATIGEHHSLVIPLRSLYSQIDRLNGTARAERYKSWTLSQALKDLQRDRVKINGLHLAGASLEANILALTLEILRYTETKPRKNVGKQAEAITSVSAATKEMTALRFARQVIICSSRTHGGGDILDTLHLLFGNERFCICPDAQSMEPIEISISKAVSTGSTVSAQITMKMTYRVIPTDSIGPNSDDRIYTNGIDTSMAKCSTGGLVQDETREFKILGTYTQILKCQFTETNDIEGCVQLQFAG</sequence>
<keyword evidence="10" id="KW-1185">Reference proteome</keyword>
<gene>
    <name evidence="8" type="ORF">PF001_g16970</name>
    <name evidence="7" type="ORF">PF002_g10640</name>
    <name evidence="6" type="ORF">PF005_g18429</name>
    <name evidence="5" type="ORF">PF006_g17969</name>
    <name evidence="4" type="ORF">PF007_g19089</name>
    <name evidence="2" type="ORF">PF009_g23123</name>
    <name evidence="3" type="ORF">PF011_g22806</name>
</gene>
<evidence type="ECO:0000259" key="1">
    <source>
        <dbReference type="PROSITE" id="PS50003"/>
    </source>
</evidence>
<dbReference type="InterPro" id="IPR001849">
    <property type="entry name" value="PH_domain"/>
</dbReference>
<dbReference type="EMBL" id="QXGD01000470">
    <property type="protein sequence ID" value="KAE9238508.1"/>
    <property type="molecule type" value="Genomic_DNA"/>
</dbReference>
<dbReference type="EMBL" id="QXGF01001992">
    <property type="protein sequence ID" value="KAE8926693.1"/>
    <property type="molecule type" value="Genomic_DNA"/>
</dbReference>
<evidence type="ECO:0000313" key="5">
    <source>
        <dbReference type="EMBL" id="KAE9121143.1"/>
    </source>
</evidence>
<evidence type="ECO:0000313" key="4">
    <source>
        <dbReference type="EMBL" id="KAE9090841.1"/>
    </source>
</evidence>
<evidence type="ECO:0000313" key="13">
    <source>
        <dbReference type="Proteomes" id="UP000440732"/>
    </source>
</evidence>
<dbReference type="PROSITE" id="PS50003">
    <property type="entry name" value="PH_DOMAIN"/>
    <property type="match status" value="1"/>
</dbReference>
<evidence type="ECO:0000313" key="12">
    <source>
        <dbReference type="Proteomes" id="UP000440367"/>
    </source>
</evidence>
<proteinExistence type="predicted"/>
<organism evidence="2 9">
    <name type="scientific">Phytophthora fragariae</name>
    <dbReference type="NCBI Taxonomy" id="53985"/>
    <lineage>
        <taxon>Eukaryota</taxon>
        <taxon>Sar</taxon>
        <taxon>Stramenopiles</taxon>
        <taxon>Oomycota</taxon>
        <taxon>Peronosporomycetes</taxon>
        <taxon>Peronosporales</taxon>
        <taxon>Peronosporaceae</taxon>
        <taxon>Phytophthora</taxon>
    </lineage>
</organism>
<evidence type="ECO:0000313" key="7">
    <source>
        <dbReference type="EMBL" id="KAE9238508.1"/>
    </source>
</evidence>
<dbReference type="Proteomes" id="UP000440367">
    <property type="component" value="Unassembled WGS sequence"/>
</dbReference>
<dbReference type="EMBL" id="QXGA01001361">
    <property type="protein sequence ID" value="KAE9121143.1"/>
    <property type="molecule type" value="Genomic_DNA"/>
</dbReference>
<accession>A0A6A3E2C6</accession>
<dbReference type="Proteomes" id="UP000460718">
    <property type="component" value="Unassembled WGS sequence"/>
</dbReference>
<evidence type="ECO:0000313" key="2">
    <source>
        <dbReference type="EMBL" id="KAE8926693.1"/>
    </source>
</evidence>
<comment type="caution">
    <text evidence="2">The sequence shown here is derived from an EMBL/GenBank/DDBJ whole genome shotgun (WGS) entry which is preliminary data.</text>
</comment>
<dbReference type="Proteomes" id="UP000433483">
    <property type="component" value="Unassembled WGS sequence"/>
</dbReference>
<dbReference type="EMBL" id="QXFW01002340">
    <property type="protein sequence ID" value="KAE8979542.1"/>
    <property type="molecule type" value="Genomic_DNA"/>
</dbReference>
<feature type="domain" description="PH" evidence="1">
    <location>
        <begin position="344"/>
        <end position="477"/>
    </location>
</feature>
<evidence type="ECO:0000313" key="10">
    <source>
        <dbReference type="Proteomes" id="UP000433483"/>
    </source>
</evidence>
<evidence type="ECO:0000313" key="8">
    <source>
        <dbReference type="EMBL" id="KAE9296182.1"/>
    </source>
</evidence>
<dbReference type="Proteomes" id="UP000441208">
    <property type="component" value="Unassembled WGS sequence"/>
</dbReference>
<dbReference type="OrthoDB" id="47785at2759"/>
<evidence type="ECO:0000313" key="15">
    <source>
        <dbReference type="Proteomes" id="UP000460718"/>
    </source>
</evidence>
<evidence type="ECO:0000313" key="14">
    <source>
        <dbReference type="Proteomes" id="UP000441208"/>
    </source>
</evidence>
<dbReference type="EMBL" id="QXGE01001199">
    <property type="protein sequence ID" value="KAE9296182.1"/>
    <property type="molecule type" value="Genomic_DNA"/>
</dbReference>
<evidence type="ECO:0000313" key="6">
    <source>
        <dbReference type="EMBL" id="KAE9192516.1"/>
    </source>
</evidence>
<evidence type="ECO:0000313" key="11">
    <source>
        <dbReference type="Proteomes" id="UP000437068"/>
    </source>
</evidence>
<dbReference type="EMBL" id="QXFZ01001418">
    <property type="protein sequence ID" value="KAE9090841.1"/>
    <property type="molecule type" value="Genomic_DNA"/>
</dbReference>
<reference evidence="9 10" key="1">
    <citation type="submission" date="2018-08" db="EMBL/GenBank/DDBJ databases">
        <title>Genomic investigation of the strawberry pathogen Phytophthora fragariae indicates pathogenicity is determined by transcriptional variation in three key races.</title>
        <authorList>
            <person name="Adams T.M."/>
            <person name="Armitage A.D."/>
            <person name="Sobczyk M.K."/>
            <person name="Bates H.J."/>
            <person name="Dunwell J.M."/>
            <person name="Nellist C.F."/>
            <person name="Harrison R.J."/>
        </authorList>
    </citation>
    <scope>NUCLEOTIDE SEQUENCE [LARGE SCALE GENOMIC DNA]</scope>
    <source>
        <strain evidence="8 11">A4</strain>
        <strain evidence="7 12">BC-1</strain>
        <strain evidence="6 10">NOV-27</strain>
        <strain evidence="5 13">NOV-5</strain>
        <strain evidence="4 14">NOV-71</strain>
        <strain evidence="2 9">NOV-9</strain>
        <strain evidence="3 15">SCRP245</strain>
    </source>
</reference>
<dbReference type="Proteomes" id="UP000440732">
    <property type="component" value="Unassembled WGS sequence"/>
</dbReference>
<protein>
    <recommendedName>
        <fullName evidence="1">PH domain-containing protein</fullName>
    </recommendedName>
</protein>
<dbReference type="Proteomes" id="UP000429523">
    <property type="component" value="Unassembled WGS sequence"/>
</dbReference>
<evidence type="ECO:0000313" key="3">
    <source>
        <dbReference type="EMBL" id="KAE8979542.1"/>
    </source>
</evidence>
<dbReference type="Proteomes" id="UP000437068">
    <property type="component" value="Unassembled WGS sequence"/>
</dbReference>